<comment type="caution">
    <text evidence="6">The sequence shown here is derived from an EMBL/GenBank/DDBJ whole genome shotgun (WGS) entry which is preliminary data.</text>
</comment>
<dbReference type="AlphaFoldDB" id="A0A7X8YF23"/>
<name>A0A7X8YF23_9MICC</name>
<feature type="compositionally biased region" description="Polar residues" evidence="4">
    <location>
        <begin position="22"/>
        <end position="34"/>
    </location>
</feature>
<comment type="similarity">
    <text evidence="1">Belongs to the peptidase S1C family.</text>
</comment>
<dbReference type="InterPro" id="IPR001254">
    <property type="entry name" value="Trypsin_dom"/>
</dbReference>
<dbReference type="SUPFAM" id="SSF50156">
    <property type="entry name" value="PDZ domain-like"/>
    <property type="match status" value="1"/>
</dbReference>
<dbReference type="Pfam" id="PF13180">
    <property type="entry name" value="PDZ_2"/>
    <property type="match status" value="1"/>
</dbReference>
<dbReference type="PRINTS" id="PR00834">
    <property type="entry name" value="PROTEASES2C"/>
</dbReference>
<dbReference type="Gene3D" id="2.30.42.10">
    <property type="match status" value="1"/>
</dbReference>
<dbReference type="PANTHER" id="PTHR43343:SF3">
    <property type="entry name" value="PROTEASE DO-LIKE 8, CHLOROPLASTIC"/>
    <property type="match status" value="1"/>
</dbReference>
<keyword evidence="3" id="KW-0378">Hydrolase</keyword>
<dbReference type="Gene3D" id="2.40.10.10">
    <property type="entry name" value="Trypsin-like serine proteases"/>
    <property type="match status" value="2"/>
</dbReference>
<dbReference type="Pfam" id="PF00089">
    <property type="entry name" value="Trypsin"/>
    <property type="match status" value="1"/>
</dbReference>
<dbReference type="InterPro" id="IPR043504">
    <property type="entry name" value="Peptidase_S1_PA_chymotrypsin"/>
</dbReference>
<dbReference type="SUPFAM" id="SSF50494">
    <property type="entry name" value="Trypsin-like serine proteases"/>
    <property type="match status" value="1"/>
</dbReference>
<accession>A0A7X8YF23</accession>
<evidence type="ECO:0000256" key="4">
    <source>
        <dbReference type="SAM" id="MobiDB-lite"/>
    </source>
</evidence>
<evidence type="ECO:0000313" key="7">
    <source>
        <dbReference type="Proteomes" id="UP000523139"/>
    </source>
</evidence>
<dbReference type="SMART" id="SM00228">
    <property type="entry name" value="PDZ"/>
    <property type="match status" value="1"/>
</dbReference>
<protein>
    <submittedName>
        <fullName evidence="6">PDZ domain-containing protein</fullName>
    </submittedName>
</protein>
<dbReference type="GO" id="GO:0006508">
    <property type="term" value="P:proteolysis"/>
    <property type="evidence" value="ECO:0007669"/>
    <property type="project" value="UniProtKB-KW"/>
</dbReference>
<gene>
    <name evidence="6" type="ORF">HGQ17_12860</name>
</gene>
<feature type="compositionally biased region" description="Polar residues" evidence="4">
    <location>
        <begin position="73"/>
        <end position="82"/>
    </location>
</feature>
<dbReference type="RefSeq" id="WP_168888354.1">
    <property type="nucleotide sequence ID" value="NZ_JABAHY010000016.1"/>
</dbReference>
<dbReference type="InterPro" id="IPR036034">
    <property type="entry name" value="PDZ_sf"/>
</dbReference>
<evidence type="ECO:0000256" key="3">
    <source>
        <dbReference type="ARBA" id="ARBA00022801"/>
    </source>
</evidence>
<dbReference type="GO" id="GO:0004252">
    <property type="term" value="F:serine-type endopeptidase activity"/>
    <property type="evidence" value="ECO:0007669"/>
    <property type="project" value="InterPro"/>
</dbReference>
<dbReference type="PANTHER" id="PTHR43343">
    <property type="entry name" value="PEPTIDASE S12"/>
    <property type="match status" value="1"/>
</dbReference>
<organism evidence="6 7">
    <name type="scientific">Nesterenkonia sedimenti</name>
    <dbReference type="NCBI Taxonomy" id="1463632"/>
    <lineage>
        <taxon>Bacteria</taxon>
        <taxon>Bacillati</taxon>
        <taxon>Actinomycetota</taxon>
        <taxon>Actinomycetes</taxon>
        <taxon>Micrococcales</taxon>
        <taxon>Micrococcaceae</taxon>
        <taxon>Nesterenkonia</taxon>
    </lineage>
</organism>
<keyword evidence="7" id="KW-1185">Reference proteome</keyword>
<evidence type="ECO:0000313" key="6">
    <source>
        <dbReference type="EMBL" id="NLS10867.1"/>
    </source>
</evidence>
<dbReference type="InterPro" id="IPR009003">
    <property type="entry name" value="Peptidase_S1_PA"/>
</dbReference>
<dbReference type="EMBL" id="JABAHY010000016">
    <property type="protein sequence ID" value="NLS10867.1"/>
    <property type="molecule type" value="Genomic_DNA"/>
</dbReference>
<dbReference type="CDD" id="cd06779">
    <property type="entry name" value="cpPDZ_Deg_HtrA-like"/>
    <property type="match status" value="1"/>
</dbReference>
<feature type="region of interest" description="Disordered" evidence="4">
    <location>
        <begin position="1"/>
        <end position="187"/>
    </location>
</feature>
<dbReference type="PROSITE" id="PS50106">
    <property type="entry name" value="PDZ"/>
    <property type="match status" value="1"/>
</dbReference>
<evidence type="ECO:0000256" key="2">
    <source>
        <dbReference type="ARBA" id="ARBA00022670"/>
    </source>
</evidence>
<evidence type="ECO:0000259" key="5">
    <source>
        <dbReference type="PROSITE" id="PS50106"/>
    </source>
</evidence>
<dbReference type="InterPro" id="IPR001478">
    <property type="entry name" value="PDZ"/>
</dbReference>
<reference evidence="6 7" key="1">
    <citation type="submission" date="2020-04" db="EMBL/GenBank/DDBJ databases">
        <title>Nesterenkonia sp. nov., isolated from marine sediment.</title>
        <authorList>
            <person name="Zhang G."/>
        </authorList>
    </citation>
    <scope>NUCLEOTIDE SEQUENCE [LARGE SCALE GENOMIC DNA]</scope>
    <source>
        <strain evidence="6 7">MY13</strain>
    </source>
</reference>
<dbReference type="Proteomes" id="UP000523139">
    <property type="component" value="Unassembled WGS sequence"/>
</dbReference>
<dbReference type="InterPro" id="IPR001940">
    <property type="entry name" value="Peptidase_S1C"/>
</dbReference>
<dbReference type="Pfam" id="PF13365">
    <property type="entry name" value="Trypsin_2"/>
    <property type="match status" value="1"/>
</dbReference>
<feature type="region of interest" description="Disordered" evidence="4">
    <location>
        <begin position="403"/>
        <end position="431"/>
    </location>
</feature>
<keyword evidence="2" id="KW-0645">Protease</keyword>
<dbReference type="InterPro" id="IPR051201">
    <property type="entry name" value="Chloro_Bact_Ser_Proteases"/>
</dbReference>
<sequence>MSHHDGHDGGYTPSEPEKQRPETNTSAAENSGNEARQPEPGTPTPGWGAWAEDRPIAPGPTAHIPGPDGQTPHDAQSAQPGQSHYGVPGVPTPPREPSNTETPGAESVGPEGSGPEASGTEGFGAETPGIERGRESFGPAAAGASRPEPEGTQTHTETFGAGPVQPSSVQPGQQDPQRPEQDSELPWELQPAPARPESAYAEHQPVPEKERRGVGIGGVTAAVLIAGLIGGGAALGGQHLLGDQDTDQGGSVGHQGIEINNTDDVTAVSAAADKAAPSVVTLAVAGQEGAGSGSGIILDDEGHVLTNTHVVTLGGAEAEPEIQVRLSDGRVSSAEVVGTDTLSDLAVIQLEETENLVPAELGTSSELNVGDQTIAIGAPLSLDGTVTTGIVSTLDRTIQVASAAADPEEVEHDGDTFEGLEEGTEEEDERLPEDGEGYEFHFPGQDPTAPGQMIYLNVIQTDAAINQGNSGGALVNSEGNVIGVNVAIATAGGGGPMGSEGAGSIGVGFAIPIDYAQRIAEDLIENGEASHGLLGVHVTHATPDPEVNDAIVNEEEIEGLSFSQMPGFSVGGLVVGVAPDSPAAEAGIEEGDIIEEVEGRRIEDSSNLTSIVREYAAGETITLTVRRDGESIDVDVTLGTM</sequence>
<feature type="compositionally biased region" description="Acidic residues" evidence="4">
    <location>
        <begin position="406"/>
        <end position="431"/>
    </location>
</feature>
<evidence type="ECO:0000256" key="1">
    <source>
        <dbReference type="ARBA" id="ARBA00010541"/>
    </source>
</evidence>
<feature type="domain" description="PDZ" evidence="5">
    <location>
        <begin position="567"/>
        <end position="629"/>
    </location>
</feature>
<proteinExistence type="inferred from homology"/>
<feature type="compositionally biased region" description="Low complexity" evidence="4">
    <location>
        <begin position="162"/>
        <end position="176"/>
    </location>
</feature>